<dbReference type="AlphaFoldDB" id="A0AAN9YM48"/>
<evidence type="ECO:0000256" key="4">
    <source>
        <dbReference type="ARBA" id="ARBA00022741"/>
    </source>
</evidence>
<organism evidence="11 12">
    <name type="scientific">Cytospora paraplurivora</name>
    <dbReference type="NCBI Taxonomy" id="2898453"/>
    <lineage>
        <taxon>Eukaryota</taxon>
        <taxon>Fungi</taxon>
        <taxon>Dikarya</taxon>
        <taxon>Ascomycota</taxon>
        <taxon>Pezizomycotina</taxon>
        <taxon>Sordariomycetes</taxon>
        <taxon>Sordariomycetidae</taxon>
        <taxon>Diaporthales</taxon>
        <taxon>Cytosporaceae</taxon>
        <taxon>Cytospora</taxon>
    </lineage>
</organism>
<feature type="domain" description="ABC transporter" evidence="9">
    <location>
        <begin position="259"/>
        <end position="484"/>
    </location>
</feature>
<evidence type="ECO:0000259" key="9">
    <source>
        <dbReference type="PROSITE" id="PS50893"/>
    </source>
</evidence>
<keyword evidence="3 8" id="KW-0812">Transmembrane</keyword>
<dbReference type="InterPro" id="IPR003439">
    <property type="entry name" value="ABC_transporter-like_ATP-bd"/>
</dbReference>
<proteinExistence type="predicted"/>
<keyword evidence="5" id="KW-0067">ATP-binding</keyword>
<dbReference type="PROSITE" id="PS00211">
    <property type="entry name" value="ABC_TRANSPORTER_1"/>
    <property type="match status" value="1"/>
</dbReference>
<dbReference type="PROSITE" id="PS50893">
    <property type="entry name" value="ABC_TRANSPORTER_2"/>
    <property type="match status" value="2"/>
</dbReference>
<comment type="caution">
    <text evidence="11">The sequence shown here is derived from an EMBL/GenBank/DDBJ whole genome shotgun (WGS) entry which is preliminary data.</text>
</comment>
<feature type="domain" description="ABC transmembrane type-1" evidence="10">
    <location>
        <begin position="1"/>
        <end position="213"/>
    </location>
</feature>
<keyword evidence="7 8" id="KW-0472">Membrane</keyword>
<evidence type="ECO:0000256" key="2">
    <source>
        <dbReference type="ARBA" id="ARBA00022448"/>
    </source>
</evidence>
<comment type="subcellular location">
    <subcellularLocation>
        <location evidence="1">Membrane</location>
        <topology evidence="1">Multi-pass membrane protein</topology>
    </subcellularLocation>
</comment>
<dbReference type="EMBL" id="JAJSPL020000004">
    <property type="protein sequence ID" value="KAK7747380.1"/>
    <property type="molecule type" value="Genomic_DNA"/>
</dbReference>
<dbReference type="InterPro" id="IPR017871">
    <property type="entry name" value="ABC_transporter-like_CS"/>
</dbReference>
<evidence type="ECO:0000256" key="8">
    <source>
        <dbReference type="SAM" id="Phobius"/>
    </source>
</evidence>
<dbReference type="CDD" id="cd18580">
    <property type="entry name" value="ABC_6TM_ABCC_D2"/>
    <property type="match status" value="1"/>
</dbReference>
<dbReference type="PROSITE" id="PS50929">
    <property type="entry name" value="ABC_TM1F"/>
    <property type="match status" value="2"/>
</dbReference>
<dbReference type="PANTHER" id="PTHR24223">
    <property type="entry name" value="ATP-BINDING CASSETTE SUB-FAMILY C"/>
    <property type="match status" value="1"/>
</dbReference>
<evidence type="ECO:0000256" key="1">
    <source>
        <dbReference type="ARBA" id="ARBA00004141"/>
    </source>
</evidence>
<dbReference type="Pfam" id="PF00664">
    <property type="entry name" value="ABC_membrane"/>
    <property type="match status" value="1"/>
</dbReference>
<evidence type="ECO:0000256" key="7">
    <source>
        <dbReference type="ARBA" id="ARBA00023136"/>
    </source>
</evidence>
<dbReference type="SUPFAM" id="SSF90123">
    <property type="entry name" value="ABC transporter transmembrane region"/>
    <property type="match status" value="2"/>
</dbReference>
<dbReference type="Pfam" id="PF00005">
    <property type="entry name" value="ABC_tran"/>
    <property type="match status" value="2"/>
</dbReference>
<keyword evidence="2" id="KW-0813">Transport</keyword>
<dbReference type="GO" id="GO:0016020">
    <property type="term" value="C:membrane"/>
    <property type="evidence" value="ECO:0007669"/>
    <property type="project" value="UniProtKB-SubCell"/>
</dbReference>
<dbReference type="InterPro" id="IPR036640">
    <property type="entry name" value="ABC1_TM_sf"/>
</dbReference>
<dbReference type="Gene3D" id="1.20.1560.10">
    <property type="entry name" value="ABC transporter type 1, transmembrane domain"/>
    <property type="match status" value="2"/>
</dbReference>
<feature type="transmembrane region" description="Helical" evidence="8">
    <location>
        <begin position="646"/>
        <end position="674"/>
    </location>
</feature>
<evidence type="ECO:0000256" key="3">
    <source>
        <dbReference type="ARBA" id="ARBA00022692"/>
    </source>
</evidence>
<reference evidence="11 12" key="1">
    <citation type="journal article" date="2023" name="PLoS ONE">
        <title>Cytospora paraplurivora sp. nov. isolated from orchards with fruit tree decline syndrome in Ontario, Canada.</title>
        <authorList>
            <person name="Ilyukhin E."/>
            <person name="Nguyen H.D.T."/>
            <person name="Castle A.J."/>
            <person name="Ellouze W."/>
        </authorList>
    </citation>
    <scope>NUCLEOTIDE SEQUENCE [LARGE SCALE GENOMIC DNA]</scope>
    <source>
        <strain evidence="11 12">FDS-564</strain>
    </source>
</reference>
<feature type="domain" description="ABC transporter" evidence="9">
    <location>
        <begin position="850"/>
        <end position="1107"/>
    </location>
</feature>
<dbReference type="InterPro" id="IPR003593">
    <property type="entry name" value="AAA+_ATPase"/>
</dbReference>
<feature type="transmembrane region" description="Helical" evidence="8">
    <location>
        <begin position="549"/>
        <end position="579"/>
    </location>
</feature>
<evidence type="ECO:0000313" key="12">
    <source>
        <dbReference type="Proteomes" id="UP001320245"/>
    </source>
</evidence>
<keyword evidence="6 8" id="KW-1133">Transmembrane helix</keyword>
<dbReference type="SUPFAM" id="SSF52540">
    <property type="entry name" value="P-loop containing nucleoside triphosphate hydrolases"/>
    <property type="match status" value="2"/>
</dbReference>
<feature type="transmembrane region" description="Helical" evidence="8">
    <location>
        <begin position="748"/>
        <end position="768"/>
    </location>
</feature>
<feature type="domain" description="ABC transmembrane type-1" evidence="10">
    <location>
        <begin position="565"/>
        <end position="805"/>
    </location>
</feature>
<evidence type="ECO:0008006" key="13">
    <source>
        <dbReference type="Google" id="ProtNLM"/>
    </source>
</evidence>
<name>A0AAN9YM48_9PEZI</name>
<gene>
    <name evidence="11" type="ORF">SLS53_001634</name>
</gene>
<evidence type="ECO:0000256" key="6">
    <source>
        <dbReference type="ARBA" id="ARBA00022989"/>
    </source>
</evidence>
<sequence>MIRGGLAITIFEKLLRLPEGDKIESTATTLMVEDLQRVMSAVARGHELWAGIIETGLATWLLYRQLGPSCFVMLGLTAVAGLGSMRIMKKAGSSQQRWLAATQKRLKRTKQMLDSLKGIKMTSQESVAYQILTKLRLREIKESSSFRWIILTTAFLSYVPSTLSSPLIFGVYVSTASSGYNFSVSKIFTSLVTVTLLSSPLVHLFQVLPQIGGAYGCFQRLHEFLQLEEKYDYREIMLDEKTEASGPESPPAGAHIMLLRDLSLGWNAESSPILKRLNLRVEKGANIAIVGSVGTGKTLLMKGLIGEAHKTHGQLTLAPSTSVAYCSQTAWLENISTNGTITQYGKEPGDSEFYRQLASDCALDDLVALPTFASESIGSGGVKLSGGQRQRLALARALSTKSDIMILDDVFSALDRRTRWRIATNLLKRNTAKLEKTIIYTTHDEQIANLADEVYQIDELGHLIRRPDLGLASIASGKGKHLESPELASLENMAVAEDSSIDDHPNTQTPTKARSPLDAVERQAAKQMIGDRAVYKTYAKSVGWLHSTIFIVGAMAWAVSFKFSGLGVLALLVLAAWLYHQQFNIITRSGKLLHGQLATTVFKAQFPIISHIDTGTTLNRFSQDLMFVDMQLPIDLFNTSSEFFTAIIQIVLITVASLPMLCAIPVLFVVLYIVQHFYLRTSKQLRLQEIDAKAALVTAISETGSGAGLSTIRAHGWSDIAMARFLEKLDRSQEPLYLLYAVQRWLQLVLNLVVAGVVVAMIGASVALKTSNKVSAGAVGVAFLNAVTLGETLTQFIVAYTGLETSLGAIARIALFQLQTPVEEDNVAMSPTTETHQEVLTARGPGGGAIRFENVWATYDSSATSTAGISMNSQASNIKWSLRGVSLDIKPGERIAVCGTTGSGKSTMHLALLRMVYTPIGSIFIDGADHASMSLEALRKHFLVITQDKLESFNTLREELDPHGVFSDSRVESVLLECGIMDMVLNTPGGLTAKREDCKFSAGEEQLLSVARVILDVEREAGAPGNQGGIVLLDEVTSSIDRKTEEKIEFLLKTRLGGRTLIAINHRLEAVLDYDRVVVLDHGKVDDIGTPAELVSRCGLFVGLRIPRT</sequence>
<dbReference type="InterPro" id="IPR050173">
    <property type="entry name" value="ABC_transporter_C-like"/>
</dbReference>
<dbReference type="PANTHER" id="PTHR24223:SF399">
    <property type="entry name" value="ABC TRANSPORTER ATNG"/>
    <property type="match status" value="1"/>
</dbReference>
<dbReference type="InterPro" id="IPR044726">
    <property type="entry name" value="ABCC_6TM_D2"/>
</dbReference>
<keyword evidence="4" id="KW-0547">Nucleotide-binding</keyword>
<dbReference type="Gene3D" id="3.40.50.300">
    <property type="entry name" value="P-loop containing nucleotide triphosphate hydrolases"/>
    <property type="match status" value="2"/>
</dbReference>
<dbReference type="Proteomes" id="UP001320245">
    <property type="component" value="Unassembled WGS sequence"/>
</dbReference>
<dbReference type="GO" id="GO:0140359">
    <property type="term" value="F:ABC-type transporter activity"/>
    <property type="evidence" value="ECO:0007669"/>
    <property type="project" value="InterPro"/>
</dbReference>
<protein>
    <recommendedName>
        <fullName evidence="13">ABC transporter</fullName>
    </recommendedName>
</protein>
<evidence type="ECO:0000313" key="11">
    <source>
        <dbReference type="EMBL" id="KAK7747380.1"/>
    </source>
</evidence>
<dbReference type="SMART" id="SM00382">
    <property type="entry name" value="AAA"/>
    <property type="match status" value="2"/>
</dbReference>
<dbReference type="GO" id="GO:0005524">
    <property type="term" value="F:ATP binding"/>
    <property type="evidence" value="ECO:0007669"/>
    <property type="project" value="UniProtKB-KW"/>
</dbReference>
<keyword evidence="12" id="KW-1185">Reference proteome</keyword>
<dbReference type="InterPro" id="IPR027417">
    <property type="entry name" value="P-loop_NTPase"/>
</dbReference>
<dbReference type="InterPro" id="IPR011527">
    <property type="entry name" value="ABC1_TM_dom"/>
</dbReference>
<dbReference type="GO" id="GO:0016887">
    <property type="term" value="F:ATP hydrolysis activity"/>
    <property type="evidence" value="ECO:0007669"/>
    <property type="project" value="InterPro"/>
</dbReference>
<evidence type="ECO:0000256" key="5">
    <source>
        <dbReference type="ARBA" id="ARBA00022840"/>
    </source>
</evidence>
<accession>A0AAN9YM48</accession>
<evidence type="ECO:0000259" key="10">
    <source>
        <dbReference type="PROSITE" id="PS50929"/>
    </source>
</evidence>